<dbReference type="PANTHER" id="PTHR34707">
    <property type="entry name" value="VIMENTIN-TYPE INTERMEDIATE FILAMENT-ASSOCIATED COILED-COIL PROTEIN"/>
    <property type="match status" value="1"/>
</dbReference>
<comment type="caution">
    <text evidence="3">The sequence shown here is derived from an EMBL/GenBank/DDBJ whole genome shotgun (WGS) entry which is preliminary data.</text>
</comment>
<feature type="compositionally biased region" description="Acidic residues" evidence="2">
    <location>
        <begin position="258"/>
        <end position="269"/>
    </location>
</feature>
<feature type="compositionally biased region" description="Acidic residues" evidence="2">
    <location>
        <begin position="1047"/>
        <end position="1060"/>
    </location>
</feature>
<feature type="region of interest" description="Disordered" evidence="2">
    <location>
        <begin position="230"/>
        <end position="270"/>
    </location>
</feature>
<dbReference type="EMBL" id="JBBPHU010000004">
    <property type="protein sequence ID" value="KAK7518842.1"/>
    <property type="molecule type" value="Genomic_DNA"/>
</dbReference>
<sequence>MDPNSDFHSIREESSDAEPSKRGRKRVKRVSLTQEEEEEEEEEELTQVDPPDASSPPQHRDKRVRFSDPGPPLPLPQATPLHNSNASSSAPQHSTPTPRRNPVQASRSKRLSLPASLSGAISPDGSQIQFTPLRALLDDRKRRRLRRSGLSEEMNSIEEHKKEDKRARLELQRLRQQIREKDKRVEDLYFELEVQRQFAIEVQEADKEKEQNKVKELEQQLDALRAEIAEQRERHDLTTIDEEDNEDLGTGMDMDGGLSDDDDDDDDQEDNHLMLVEPEDINLSHDDVPQFTSDDIDEVTFDEQATQANVPDPSHEIQIQKLENTIAELNGRASDAEVALRILSMEIQTLGFTEPEANAYDALTSIRSTLQHVRNEIEAVMPGDPSTQLHNGELLYAVVEKLRLLKSDIDTRTAELRDEKDVVALLNSQNKGLISKMAEYENRRTTLEGQWHELDVVNEKKSKEIIELEEELDAYKTAVDERDKEIIELDQKIDEMEVELEDRDSTVQRFDQTILDLKNEASSLQSLIEQMKKDHTDAFAQLKEESVAAIAALNERLATERSYREQAEADIDQKTTFITELEVKVERAETELENLRDDLERLQELQEKESAQREAAEEELEDKAGSIRELEQKIDVAEEEVEELRGELERLRNIAEAEREQREAAEAEIEEKDDKIAEMEDKIHEAGKQANELRQKLFELQLQKQAAIDELQETAAKREEQYNQDIAAEIKRREDAEQVFAERNAEIAELQARLEAIEEDKEALIVEKDDLIDELERRVDKLDADLAQLREEYETLAAQKAEEIKALHDDIAILNTDVNEKAALISKLQDEAAERERAHAVALQEYQSRIETLASDNESARTTIQTLESTKNSLEARVADEAEAMLQLQNRHADEIDQLRSRIDSNESEIDRLKRAVELREEKYTSDINSKNKELETLQMLADARLSTISTLETAFDDLKKRFRDQTLSSQKVIGRLTDGIRAAANEAQDRGDLFVEEAERAIGEVDALRPLGVNATSGNDRVRMLKSGANAAKKPRRQWDSGIGVAEEDEDELGEAMMG</sequence>
<keyword evidence="4" id="KW-1185">Reference proteome</keyword>
<feature type="region of interest" description="Disordered" evidence="2">
    <location>
        <begin position="1"/>
        <end position="164"/>
    </location>
</feature>
<dbReference type="Gene3D" id="1.10.287.1490">
    <property type="match status" value="2"/>
</dbReference>
<dbReference type="Proteomes" id="UP001363622">
    <property type="component" value="Unassembled WGS sequence"/>
</dbReference>
<name>A0ABR1KPX7_9PEZI</name>
<dbReference type="PANTHER" id="PTHR34707:SF1">
    <property type="entry name" value="VIMENTIN-TYPE INTERMEDIATE FILAMENT-ASSOCIATED COILED-COIL PROTEIN"/>
    <property type="match status" value="1"/>
</dbReference>
<feature type="compositionally biased region" description="Polar residues" evidence="2">
    <location>
        <begin position="82"/>
        <end position="106"/>
    </location>
</feature>
<feature type="compositionally biased region" description="Low complexity" evidence="2">
    <location>
        <begin position="248"/>
        <end position="257"/>
    </location>
</feature>
<accession>A0ABR1KPX7</accession>
<feature type="region of interest" description="Disordered" evidence="2">
    <location>
        <begin position="607"/>
        <end position="626"/>
    </location>
</feature>
<protein>
    <submittedName>
        <fullName evidence="3">Uncharacterized protein</fullName>
    </submittedName>
</protein>
<organism evidence="3 4">
    <name type="scientific">Phyllosticta citriasiana</name>
    <dbReference type="NCBI Taxonomy" id="595635"/>
    <lineage>
        <taxon>Eukaryota</taxon>
        <taxon>Fungi</taxon>
        <taxon>Dikarya</taxon>
        <taxon>Ascomycota</taxon>
        <taxon>Pezizomycotina</taxon>
        <taxon>Dothideomycetes</taxon>
        <taxon>Dothideomycetes incertae sedis</taxon>
        <taxon>Botryosphaeriales</taxon>
        <taxon>Phyllostictaceae</taxon>
        <taxon>Phyllosticta</taxon>
    </lineage>
</organism>
<evidence type="ECO:0000313" key="4">
    <source>
        <dbReference type="Proteomes" id="UP001363622"/>
    </source>
</evidence>
<evidence type="ECO:0000256" key="2">
    <source>
        <dbReference type="SAM" id="MobiDB-lite"/>
    </source>
</evidence>
<evidence type="ECO:0000313" key="3">
    <source>
        <dbReference type="EMBL" id="KAK7518842.1"/>
    </source>
</evidence>
<feature type="compositionally biased region" description="Acidic residues" evidence="2">
    <location>
        <begin position="34"/>
        <end position="46"/>
    </location>
</feature>
<keyword evidence="1" id="KW-0175">Coiled coil</keyword>
<feature type="region of interest" description="Disordered" evidence="2">
    <location>
        <begin position="1030"/>
        <end position="1060"/>
    </location>
</feature>
<proteinExistence type="predicted"/>
<reference evidence="3 4" key="1">
    <citation type="submission" date="2024-04" db="EMBL/GenBank/DDBJ databases">
        <title>Phyllosticta paracitricarpa is synonymous to the EU quarantine fungus P. citricarpa based on phylogenomic analyses.</title>
        <authorList>
            <consortium name="Lawrence Berkeley National Laboratory"/>
            <person name="Van Ingen-Buijs V.A."/>
            <person name="Van Westerhoven A.C."/>
            <person name="Haridas S."/>
            <person name="Skiadas P."/>
            <person name="Martin F."/>
            <person name="Groenewald J.Z."/>
            <person name="Crous P.W."/>
            <person name="Seidl M.F."/>
        </authorList>
    </citation>
    <scope>NUCLEOTIDE SEQUENCE [LARGE SCALE GENOMIC DNA]</scope>
    <source>
        <strain evidence="3 4">CBS 123371</strain>
    </source>
</reference>
<evidence type="ECO:0000256" key="1">
    <source>
        <dbReference type="SAM" id="Coils"/>
    </source>
</evidence>
<gene>
    <name evidence="3" type="ORF">IWZ03DRAFT_359081</name>
</gene>
<feature type="compositionally biased region" description="Basic and acidic residues" evidence="2">
    <location>
        <begin position="8"/>
        <end position="21"/>
    </location>
</feature>
<feature type="coiled-coil region" evidence="1">
    <location>
        <begin position="843"/>
        <end position="923"/>
    </location>
</feature>